<dbReference type="CDD" id="cd06267">
    <property type="entry name" value="PBP1_LacI_sugar_binding-like"/>
    <property type="match status" value="1"/>
</dbReference>
<dbReference type="Pfam" id="PF13377">
    <property type="entry name" value="Peripla_BP_3"/>
    <property type="match status" value="1"/>
</dbReference>
<dbReference type="CDD" id="cd01392">
    <property type="entry name" value="HTH_LacI"/>
    <property type="match status" value="1"/>
</dbReference>
<keyword evidence="3" id="KW-0804">Transcription</keyword>
<name>A0A7H1J859_9GAMM</name>
<accession>A0A7H1J859</accession>
<evidence type="ECO:0000259" key="4">
    <source>
        <dbReference type="PROSITE" id="PS50932"/>
    </source>
</evidence>
<dbReference type="RefSeq" id="WP_111607111.1">
    <property type="nucleotide sequence ID" value="NZ_BMLJ01000004.1"/>
</dbReference>
<dbReference type="EMBL" id="CP061081">
    <property type="protein sequence ID" value="QNT06675.1"/>
    <property type="molecule type" value="Genomic_DNA"/>
</dbReference>
<keyword evidence="1" id="KW-0805">Transcription regulation</keyword>
<dbReference type="KEGG" id="mard:IBG28_03190"/>
<dbReference type="InterPro" id="IPR046335">
    <property type="entry name" value="LacI/GalR-like_sensor"/>
</dbReference>
<evidence type="ECO:0000256" key="3">
    <source>
        <dbReference type="ARBA" id="ARBA00023163"/>
    </source>
</evidence>
<dbReference type="PANTHER" id="PTHR30146">
    <property type="entry name" value="LACI-RELATED TRANSCRIPTIONAL REPRESSOR"/>
    <property type="match status" value="1"/>
</dbReference>
<sequence length="344" mass="37023">MKPTSIEVARLAGVSRTTVSFVLNNVKKSGISEATRTKVLNAAAELGYEPNAAAQSLASGSSATIGLVLPDIQHLYVDAFLARVVASVAEESRAQNMKLLIESTDGEASQNYRRLAKSGRVDGLIVVNPREGDYRELSEINRLFMPLVAFGSPSRSIATGYEFSTTGSNNFVNAKLAVNHLIQLGHKKIAHIGFASSTFASVHSRERGWLSALEEAGLEQYAVKEFANLSADSGYQACLRLLQKNTSFSAIFVGNDTVAFGVIKALSDKGLKVPEDVAIVGYDDIPLANYAPIRLTTIKTFPEEHGQKSVAMLLEQLNGNTAATHHRIESQLIVRDSCGPKLTA</sequence>
<evidence type="ECO:0000256" key="1">
    <source>
        <dbReference type="ARBA" id="ARBA00023015"/>
    </source>
</evidence>
<dbReference type="Pfam" id="PF00356">
    <property type="entry name" value="LacI"/>
    <property type="match status" value="1"/>
</dbReference>
<dbReference type="SUPFAM" id="SSF53822">
    <property type="entry name" value="Periplasmic binding protein-like I"/>
    <property type="match status" value="1"/>
</dbReference>
<dbReference type="AlphaFoldDB" id="A0A7H1J859"/>
<organism evidence="5 6">
    <name type="scientific">Marinomonas arctica</name>
    <dbReference type="NCBI Taxonomy" id="383750"/>
    <lineage>
        <taxon>Bacteria</taxon>
        <taxon>Pseudomonadati</taxon>
        <taxon>Pseudomonadota</taxon>
        <taxon>Gammaproteobacteria</taxon>
        <taxon>Oceanospirillales</taxon>
        <taxon>Oceanospirillaceae</taxon>
        <taxon>Marinomonas</taxon>
    </lineage>
</organism>
<dbReference type="GO" id="GO:0000976">
    <property type="term" value="F:transcription cis-regulatory region binding"/>
    <property type="evidence" value="ECO:0007669"/>
    <property type="project" value="TreeGrafter"/>
</dbReference>
<dbReference type="PROSITE" id="PS50932">
    <property type="entry name" value="HTH_LACI_2"/>
    <property type="match status" value="1"/>
</dbReference>
<proteinExistence type="predicted"/>
<dbReference type="OrthoDB" id="6619319at2"/>
<dbReference type="InterPro" id="IPR028082">
    <property type="entry name" value="Peripla_BP_I"/>
</dbReference>
<dbReference type="Gene3D" id="3.40.50.2300">
    <property type="match status" value="2"/>
</dbReference>
<reference evidence="5 6" key="1">
    <citation type="submission" date="2020-09" db="EMBL/GenBank/DDBJ databases">
        <title>Complete genome sequence of an Arctic sea ice bacterium Marinomonas arctica BSI20414.</title>
        <authorList>
            <person name="Liao L."/>
            <person name="Chen B."/>
        </authorList>
    </citation>
    <scope>NUCLEOTIDE SEQUENCE [LARGE SCALE GENOMIC DNA]</scope>
    <source>
        <strain evidence="5 6">BSI20414</strain>
    </source>
</reference>
<dbReference type="InterPro" id="IPR000843">
    <property type="entry name" value="HTH_LacI"/>
</dbReference>
<keyword evidence="2 5" id="KW-0238">DNA-binding</keyword>
<feature type="domain" description="HTH lacI-type" evidence="4">
    <location>
        <begin position="3"/>
        <end position="59"/>
    </location>
</feature>
<dbReference type="GO" id="GO:0003700">
    <property type="term" value="F:DNA-binding transcription factor activity"/>
    <property type="evidence" value="ECO:0007669"/>
    <property type="project" value="TreeGrafter"/>
</dbReference>
<evidence type="ECO:0000256" key="2">
    <source>
        <dbReference type="ARBA" id="ARBA00023125"/>
    </source>
</evidence>
<dbReference type="InterPro" id="IPR010982">
    <property type="entry name" value="Lambda_DNA-bd_dom_sf"/>
</dbReference>
<dbReference type="SUPFAM" id="SSF47413">
    <property type="entry name" value="lambda repressor-like DNA-binding domains"/>
    <property type="match status" value="1"/>
</dbReference>
<protein>
    <submittedName>
        <fullName evidence="5">LacI family DNA-binding transcriptional regulator</fullName>
    </submittedName>
</protein>
<dbReference type="PANTHER" id="PTHR30146:SF109">
    <property type="entry name" value="HTH-TYPE TRANSCRIPTIONAL REGULATOR GALS"/>
    <property type="match status" value="1"/>
</dbReference>
<dbReference type="Gene3D" id="1.10.260.40">
    <property type="entry name" value="lambda repressor-like DNA-binding domains"/>
    <property type="match status" value="1"/>
</dbReference>
<evidence type="ECO:0000313" key="5">
    <source>
        <dbReference type="EMBL" id="QNT06675.1"/>
    </source>
</evidence>
<evidence type="ECO:0000313" key="6">
    <source>
        <dbReference type="Proteomes" id="UP000516370"/>
    </source>
</evidence>
<dbReference type="Proteomes" id="UP000516370">
    <property type="component" value="Chromosome"/>
</dbReference>
<keyword evidence="6" id="KW-1185">Reference proteome</keyword>
<gene>
    <name evidence="5" type="ORF">IBG28_03190</name>
</gene>
<dbReference type="SMART" id="SM00354">
    <property type="entry name" value="HTH_LACI"/>
    <property type="match status" value="1"/>
</dbReference>